<reference evidence="3" key="1">
    <citation type="journal article" date="2020" name="Cell">
        <title>Large-Scale Comparative Analyses of Tick Genomes Elucidate Their Genetic Diversity and Vector Capacities.</title>
        <authorList>
            <consortium name="Tick Genome and Microbiome Consortium (TIGMIC)"/>
            <person name="Jia N."/>
            <person name="Wang J."/>
            <person name="Shi W."/>
            <person name="Du L."/>
            <person name="Sun Y."/>
            <person name="Zhan W."/>
            <person name="Jiang J.F."/>
            <person name="Wang Q."/>
            <person name="Zhang B."/>
            <person name="Ji P."/>
            <person name="Bell-Sakyi L."/>
            <person name="Cui X.M."/>
            <person name="Yuan T.T."/>
            <person name="Jiang B.G."/>
            <person name="Yang W.F."/>
            <person name="Lam T.T."/>
            <person name="Chang Q.C."/>
            <person name="Ding S.J."/>
            <person name="Wang X.J."/>
            <person name="Zhu J.G."/>
            <person name="Ruan X.D."/>
            <person name="Zhao L."/>
            <person name="Wei J.T."/>
            <person name="Ye R.Z."/>
            <person name="Que T.C."/>
            <person name="Du C.H."/>
            <person name="Zhou Y.H."/>
            <person name="Cheng J.X."/>
            <person name="Dai P.F."/>
            <person name="Guo W.B."/>
            <person name="Han X.H."/>
            <person name="Huang E.J."/>
            <person name="Li L.F."/>
            <person name="Wei W."/>
            <person name="Gao Y.C."/>
            <person name="Liu J.Z."/>
            <person name="Shao H.Z."/>
            <person name="Wang X."/>
            <person name="Wang C.C."/>
            <person name="Yang T.C."/>
            <person name="Huo Q.B."/>
            <person name="Li W."/>
            <person name="Chen H.Y."/>
            <person name="Chen S.E."/>
            <person name="Zhou L.G."/>
            <person name="Ni X.B."/>
            <person name="Tian J.H."/>
            <person name="Sheng Y."/>
            <person name="Liu T."/>
            <person name="Pan Y.S."/>
            <person name="Xia L.Y."/>
            <person name="Li J."/>
            <person name="Zhao F."/>
            <person name="Cao W.C."/>
        </authorList>
    </citation>
    <scope>NUCLEOTIDE SEQUENCE</scope>
    <source>
        <strain evidence="3">Rmic-2018</strain>
    </source>
</reference>
<dbReference type="AlphaFoldDB" id="A0A9J6EQ15"/>
<dbReference type="PANTHER" id="PTHR47272">
    <property type="entry name" value="DDE_TNP_1_7 DOMAIN-CONTAINING PROTEIN"/>
    <property type="match status" value="1"/>
</dbReference>
<evidence type="ECO:0000313" key="4">
    <source>
        <dbReference type="Proteomes" id="UP000821866"/>
    </source>
</evidence>
<feature type="region of interest" description="Disordered" evidence="1">
    <location>
        <begin position="15"/>
        <end position="68"/>
    </location>
</feature>
<evidence type="ECO:0000259" key="2">
    <source>
        <dbReference type="Pfam" id="PF13843"/>
    </source>
</evidence>
<feature type="region of interest" description="Disordered" evidence="1">
    <location>
        <begin position="355"/>
        <end position="375"/>
    </location>
</feature>
<reference evidence="3" key="2">
    <citation type="submission" date="2021-09" db="EMBL/GenBank/DDBJ databases">
        <authorList>
            <person name="Jia N."/>
            <person name="Wang J."/>
            <person name="Shi W."/>
            <person name="Du L."/>
            <person name="Sun Y."/>
            <person name="Zhan W."/>
            <person name="Jiang J."/>
            <person name="Wang Q."/>
            <person name="Zhang B."/>
            <person name="Ji P."/>
            <person name="Sakyi L.B."/>
            <person name="Cui X."/>
            <person name="Yuan T."/>
            <person name="Jiang B."/>
            <person name="Yang W."/>
            <person name="Lam T.T.-Y."/>
            <person name="Chang Q."/>
            <person name="Ding S."/>
            <person name="Wang X."/>
            <person name="Zhu J."/>
            <person name="Ruan X."/>
            <person name="Zhao L."/>
            <person name="Wei J."/>
            <person name="Que T."/>
            <person name="Du C."/>
            <person name="Cheng J."/>
            <person name="Dai P."/>
            <person name="Han X."/>
            <person name="Huang E."/>
            <person name="Gao Y."/>
            <person name="Liu J."/>
            <person name="Shao H."/>
            <person name="Ye R."/>
            <person name="Li L."/>
            <person name="Wei W."/>
            <person name="Wang X."/>
            <person name="Wang C."/>
            <person name="Huo Q."/>
            <person name="Li W."/>
            <person name="Guo W."/>
            <person name="Chen H."/>
            <person name="Chen S."/>
            <person name="Zhou L."/>
            <person name="Zhou L."/>
            <person name="Ni X."/>
            <person name="Tian J."/>
            <person name="Zhou Y."/>
            <person name="Sheng Y."/>
            <person name="Liu T."/>
            <person name="Pan Y."/>
            <person name="Xia L."/>
            <person name="Li J."/>
            <person name="Zhao F."/>
            <person name="Cao W."/>
        </authorList>
    </citation>
    <scope>NUCLEOTIDE SEQUENCE</scope>
    <source>
        <strain evidence="3">Rmic-2018</strain>
        <tissue evidence="3">Larvae</tissue>
    </source>
</reference>
<dbReference type="Pfam" id="PF13843">
    <property type="entry name" value="DDE_Tnp_1_7"/>
    <property type="match status" value="1"/>
</dbReference>
<organism evidence="3 4">
    <name type="scientific">Rhipicephalus microplus</name>
    <name type="common">Cattle tick</name>
    <name type="synonym">Boophilus microplus</name>
    <dbReference type="NCBI Taxonomy" id="6941"/>
    <lineage>
        <taxon>Eukaryota</taxon>
        <taxon>Metazoa</taxon>
        <taxon>Ecdysozoa</taxon>
        <taxon>Arthropoda</taxon>
        <taxon>Chelicerata</taxon>
        <taxon>Arachnida</taxon>
        <taxon>Acari</taxon>
        <taxon>Parasitiformes</taxon>
        <taxon>Ixodida</taxon>
        <taxon>Ixodoidea</taxon>
        <taxon>Ixodidae</taxon>
        <taxon>Rhipicephalinae</taxon>
        <taxon>Rhipicephalus</taxon>
        <taxon>Boophilus</taxon>
    </lineage>
</organism>
<accession>A0A9J6EQ15</accession>
<dbReference type="InterPro" id="IPR029526">
    <property type="entry name" value="PGBD"/>
</dbReference>
<dbReference type="EMBL" id="JABSTU010000003">
    <property type="protein sequence ID" value="KAH8036287.1"/>
    <property type="molecule type" value="Genomic_DNA"/>
</dbReference>
<sequence length="415" mass="46974">MAERIFERIAGTATFDIDLPNSDDDTLVDSTFSAPLDTLSSEEDENRDDERPPASKTTKGQSWKRHDGPLPSWIPDFRSTPDVSQQQVSWSPSDYLVQYVPQEVFEMMAFAMNTTHVQETGKSLETSVEELKMFFGISLTMSCLCYPQTCTYWMKKTRVPLVADNMSKNRYFQLRSRLKLVNELDVSEQEKEKDRLWHKRPLVSFLLEECHKLPREENVSIDEQMIPFSGRTQLKQFVPRKPNPEGLKNFVLATSGGLILDFEIYQEKKAALYPGSSGIGESAVLRLTETLPPETNVYFDRYFTSRLLLDKLAENGIAGMGTIMNNLIPKGVKLSSEKKLKEKGRGTSEMFARNDKKQAVLRDSKSRDVFSHTDPSASLSVTKLTADEVTKGATKLAAAKDTGRTDCERGNERLH</sequence>
<gene>
    <name evidence="3" type="ORF">HPB51_023188</name>
</gene>
<name>A0A9J6EQ15_RHIMP</name>
<dbReference type="VEuPathDB" id="VectorBase:LOC119187265"/>
<keyword evidence="4" id="KW-1185">Reference proteome</keyword>
<feature type="compositionally biased region" description="Basic and acidic residues" evidence="1">
    <location>
        <begin position="401"/>
        <end position="415"/>
    </location>
</feature>
<evidence type="ECO:0000313" key="3">
    <source>
        <dbReference type="EMBL" id="KAH8036287.1"/>
    </source>
</evidence>
<feature type="region of interest" description="Disordered" evidence="1">
    <location>
        <begin position="396"/>
        <end position="415"/>
    </location>
</feature>
<dbReference type="Proteomes" id="UP000821866">
    <property type="component" value="Chromosome 11"/>
</dbReference>
<feature type="compositionally biased region" description="Basic and acidic residues" evidence="1">
    <location>
        <begin position="355"/>
        <end position="371"/>
    </location>
</feature>
<evidence type="ECO:0000256" key="1">
    <source>
        <dbReference type="SAM" id="MobiDB-lite"/>
    </source>
</evidence>
<proteinExistence type="predicted"/>
<comment type="caution">
    <text evidence="3">The sequence shown here is derived from an EMBL/GenBank/DDBJ whole genome shotgun (WGS) entry which is preliminary data.</text>
</comment>
<protein>
    <recommendedName>
        <fullName evidence="2">PiggyBac transposable element-derived protein domain-containing protein</fullName>
    </recommendedName>
</protein>
<feature type="domain" description="PiggyBac transposable element-derived protein" evidence="2">
    <location>
        <begin position="91"/>
        <end position="343"/>
    </location>
</feature>
<dbReference type="PANTHER" id="PTHR47272:SF2">
    <property type="entry name" value="PIGGYBAC TRANSPOSABLE ELEMENT-DERIVED PROTEIN 3-LIKE"/>
    <property type="match status" value="1"/>
</dbReference>